<dbReference type="HOGENOM" id="CLU_2734349_0_0_11"/>
<evidence type="ECO:0000313" key="4">
    <source>
        <dbReference type="Proteomes" id="UP000001219"/>
    </source>
</evidence>
<reference evidence="4" key="1">
    <citation type="submission" date="2009-10" db="EMBL/GenBank/DDBJ databases">
        <title>The complete chromosome of Gordonia bronchialis DSM 43247.</title>
        <authorList>
            <consortium name="US DOE Joint Genome Institute (JGI-PGF)"/>
            <person name="Lucas S."/>
            <person name="Copeland A."/>
            <person name="Lapidus A."/>
            <person name="Glavina del Rio T."/>
            <person name="Dalin E."/>
            <person name="Tice H."/>
            <person name="Bruce D."/>
            <person name="Goodwin L."/>
            <person name="Pitluck S."/>
            <person name="Kyrpides N."/>
            <person name="Mavromatis K."/>
            <person name="Ivanova N."/>
            <person name="Ovchinnikova G."/>
            <person name="Saunders E."/>
            <person name="Brettin T."/>
            <person name="Detter J.C."/>
            <person name="Han C."/>
            <person name="Larimer F."/>
            <person name="Land M."/>
            <person name="Hauser L."/>
            <person name="Markowitz V."/>
            <person name="Cheng J.-F."/>
            <person name="Hugenholtz P."/>
            <person name="Woyke T."/>
            <person name="Wu D."/>
            <person name="Jando M."/>
            <person name="Schneider S."/>
            <person name="Goeker M."/>
            <person name="Klenk H.-P."/>
            <person name="Eisen J.A."/>
        </authorList>
    </citation>
    <scope>NUCLEOTIDE SEQUENCE [LARGE SCALE GENOMIC DNA]</scope>
    <source>
        <strain evidence="4">ATCC 25592 / DSM 43247 / BCRC 13721 / JCM 3198 / KCTC 3076 / NBRC 16047 / NCTC 10667</strain>
    </source>
</reference>
<keyword evidence="2" id="KW-0812">Transmembrane</keyword>
<reference evidence="3 4" key="2">
    <citation type="journal article" date="2010" name="Stand. Genomic Sci.">
        <title>Complete genome sequence of Gordonia bronchialis type strain (3410).</title>
        <authorList>
            <person name="Ivanova N."/>
            <person name="Sikorski J."/>
            <person name="Jando M."/>
            <person name="Lapidus A."/>
            <person name="Nolan M."/>
            <person name="Lucas S."/>
            <person name="Del Rio T.G."/>
            <person name="Tice H."/>
            <person name="Copeland A."/>
            <person name="Cheng J.F."/>
            <person name="Chen F."/>
            <person name="Bruce D."/>
            <person name="Goodwin L."/>
            <person name="Pitluck S."/>
            <person name="Mavromatis K."/>
            <person name="Ovchinnikova G."/>
            <person name="Pati A."/>
            <person name="Chen A."/>
            <person name="Palaniappan K."/>
            <person name="Land M."/>
            <person name="Hauser L."/>
            <person name="Chang Y.J."/>
            <person name="Jeffries C.D."/>
            <person name="Chain P."/>
            <person name="Saunders E."/>
            <person name="Han C."/>
            <person name="Detter J.C."/>
            <person name="Brettin T."/>
            <person name="Rohde M."/>
            <person name="Goker M."/>
            <person name="Bristow J."/>
            <person name="Eisen J.A."/>
            <person name="Markowitz V."/>
            <person name="Hugenholtz P."/>
            <person name="Klenk H.P."/>
            <person name="Kyrpides N.C."/>
        </authorList>
    </citation>
    <scope>NUCLEOTIDE SEQUENCE [LARGE SCALE GENOMIC DNA]</scope>
    <source>
        <strain evidence="4">ATCC 25592 / DSM 43247 / BCRC 13721 / JCM 3198 / KCTC 3076 / NBRC 16047 / NCTC 10667</strain>
    </source>
</reference>
<sequence length="71" mass="7531">MAMLQPWHLLVLLAFLAVVVGTIVTVVVVVVKSTRARQVPPPMGQAPWPGQSGPVRHPGSQWGPDPSGGDR</sequence>
<protein>
    <submittedName>
        <fullName evidence="3">Uncharacterized protein</fullName>
    </submittedName>
</protein>
<dbReference type="AlphaFoldDB" id="D0L4R0"/>
<dbReference type="KEGG" id="gbr:Gbro_4123"/>
<keyword evidence="2" id="KW-0472">Membrane</keyword>
<feature type="region of interest" description="Disordered" evidence="1">
    <location>
        <begin position="36"/>
        <end position="71"/>
    </location>
</feature>
<accession>D0L4R0</accession>
<proteinExistence type="predicted"/>
<organism evidence="3 4">
    <name type="scientific">Gordonia bronchialis (strain ATCC 25592 / DSM 43247 / BCRC 13721 / JCM 3198 / KCTC 3076 / NBRC 16047 / NCTC 10667)</name>
    <name type="common">Rhodococcus bronchialis</name>
    <dbReference type="NCBI Taxonomy" id="526226"/>
    <lineage>
        <taxon>Bacteria</taxon>
        <taxon>Bacillati</taxon>
        <taxon>Actinomycetota</taxon>
        <taxon>Actinomycetes</taxon>
        <taxon>Mycobacteriales</taxon>
        <taxon>Gordoniaceae</taxon>
        <taxon>Gordonia</taxon>
    </lineage>
</organism>
<evidence type="ECO:0000313" key="3">
    <source>
        <dbReference type="EMBL" id="ACY23285.1"/>
    </source>
</evidence>
<keyword evidence="4" id="KW-1185">Reference proteome</keyword>
<evidence type="ECO:0000256" key="1">
    <source>
        <dbReference type="SAM" id="MobiDB-lite"/>
    </source>
</evidence>
<keyword evidence="2" id="KW-1133">Transmembrane helix</keyword>
<gene>
    <name evidence="3" type="ordered locus">Gbro_4123</name>
</gene>
<evidence type="ECO:0000256" key="2">
    <source>
        <dbReference type="SAM" id="Phobius"/>
    </source>
</evidence>
<feature type="transmembrane region" description="Helical" evidence="2">
    <location>
        <begin position="6"/>
        <end position="31"/>
    </location>
</feature>
<dbReference type="Proteomes" id="UP000001219">
    <property type="component" value="Chromosome"/>
</dbReference>
<name>D0L4R0_GORB4</name>
<dbReference type="EMBL" id="CP001802">
    <property type="protein sequence ID" value="ACY23285.1"/>
    <property type="molecule type" value="Genomic_DNA"/>
</dbReference>